<protein>
    <submittedName>
        <fullName evidence="1">Uncharacterized protein</fullName>
    </submittedName>
</protein>
<accession>A0A9P0TKV3</accession>
<dbReference type="EMBL" id="CALOZG010000029">
    <property type="protein sequence ID" value="CAH4033559.1"/>
    <property type="molecule type" value="Genomic_DNA"/>
</dbReference>
<keyword evidence="2" id="KW-1185">Reference proteome</keyword>
<comment type="caution">
    <text evidence="1">The sequence shown here is derived from an EMBL/GenBank/DDBJ whole genome shotgun (WGS) entry which is preliminary data.</text>
</comment>
<evidence type="ECO:0000313" key="2">
    <source>
        <dbReference type="Proteomes" id="UP001152562"/>
    </source>
</evidence>
<dbReference type="AlphaFoldDB" id="A0A9P0TKV3"/>
<evidence type="ECO:0000313" key="1">
    <source>
        <dbReference type="EMBL" id="CAH4033559.1"/>
    </source>
</evidence>
<organism evidence="1 2">
    <name type="scientific">Pieris brassicae</name>
    <name type="common">White butterfly</name>
    <name type="synonym">Large white butterfly</name>
    <dbReference type="NCBI Taxonomy" id="7116"/>
    <lineage>
        <taxon>Eukaryota</taxon>
        <taxon>Metazoa</taxon>
        <taxon>Ecdysozoa</taxon>
        <taxon>Arthropoda</taxon>
        <taxon>Hexapoda</taxon>
        <taxon>Insecta</taxon>
        <taxon>Pterygota</taxon>
        <taxon>Neoptera</taxon>
        <taxon>Endopterygota</taxon>
        <taxon>Lepidoptera</taxon>
        <taxon>Glossata</taxon>
        <taxon>Ditrysia</taxon>
        <taxon>Papilionoidea</taxon>
        <taxon>Pieridae</taxon>
        <taxon>Pierinae</taxon>
        <taxon>Pieris</taxon>
    </lineage>
</organism>
<proteinExistence type="predicted"/>
<gene>
    <name evidence="1" type="ORF">PIBRA_LOCUS9832</name>
</gene>
<dbReference type="Proteomes" id="UP001152562">
    <property type="component" value="Unassembled WGS sequence"/>
</dbReference>
<sequence length="87" mass="10433">MLDAEDTEGFFPFGYGTLLVRDSLDTVEEFVAEDTAVSYLETIRWFPFREGIQKIQWIRRISYLETIQWFPFREGIRGIQQVHRAWL</sequence>
<name>A0A9P0TKV3_PIEBR</name>
<reference evidence="1" key="1">
    <citation type="submission" date="2022-05" db="EMBL/GenBank/DDBJ databases">
        <authorList>
            <person name="Okamura Y."/>
        </authorList>
    </citation>
    <scope>NUCLEOTIDE SEQUENCE</scope>
</reference>